<reference evidence="1 2" key="1">
    <citation type="submission" date="2019-10" db="EMBL/GenBank/DDBJ databases">
        <authorList>
            <person name="Palmer J.M."/>
        </authorList>
    </citation>
    <scope>NUCLEOTIDE SEQUENCE [LARGE SCALE GENOMIC DNA]</scope>
    <source>
        <strain evidence="1 2">TWF718</strain>
    </source>
</reference>
<dbReference type="AlphaFoldDB" id="A0AAN8N5Q1"/>
<keyword evidence="2" id="KW-1185">Reference proteome</keyword>
<dbReference type="EMBL" id="JAVHNR010000002">
    <property type="protein sequence ID" value="KAK6350896.1"/>
    <property type="molecule type" value="Genomic_DNA"/>
</dbReference>
<proteinExistence type="predicted"/>
<gene>
    <name evidence="1" type="ORF">TWF718_004079</name>
</gene>
<name>A0AAN8N5Q1_9PEZI</name>
<evidence type="ECO:0000313" key="2">
    <source>
        <dbReference type="Proteomes" id="UP001313282"/>
    </source>
</evidence>
<dbReference type="Proteomes" id="UP001313282">
    <property type="component" value="Unassembled WGS sequence"/>
</dbReference>
<organism evidence="1 2">
    <name type="scientific">Orbilia javanica</name>
    <dbReference type="NCBI Taxonomy" id="47235"/>
    <lineage>
        <taxon>Eukaryota</taxon>
        <taxon>Fungi</taxon>
        <taxon>Dikarya</taxon>
        <taxon>Ascomycota</taxon>
        <taxon>Pezizomycotina</taxon>
        <taxon>Orbiliomycetes</taxon>
        <taxon>Orbiliales</taxon>
        <taxon>Orbiliaceae</taxon>
        <taxon>Orbilia</taxon>
    </lineage>
</organism>
<evidence type="ECO:0000313" key="1">
    <source>
        <dbReference type="EMBL" id="KAK6350896.1"/>
    </source>
</evidence>
<accession>A0AAN8N5Q1</accession>
<comment type="caution">
    <text evidence="1">The sequence shown here is derived from an EMBL/GenBank/DDBJ whole genome shotgun (WGS) entry which is preliminary data.</text>
</comment>
<sequence>MMLVPQFGAVQSILPYSVHKCTRRLPVGVTLTGIWNPETSYLQEPDIEHPPALDRWPGIGINISLDIYPVLAAYIQQPGWCNVTEDAYVGLWDLLSKLTWPWSRRMND</sequence>
<protein>
    <submittedName>
        <fullName evidence="1">Uncharacterized protein</fullName>
    </submittedName>
</protein>